<feature type="region of interest" description="Disordered" evidence="1">
    <location>
        <begin position="85"/>
        <end position="116"/>
    </location>
</feature>
<keyword evidence="2" id="KW-1133">Transmembrane helix</keyword>
<evidence type="ECO:0000313" key="5">
    <source>
        <dbReference type="Proteomes" id="UP000654947"/>
    </source>
</evidence>
<sequence length="241" mass="25335">MGNLLFYVTPLTVGLVLVALLVGAFCLARSELRSSTGLPRGLLAACTLVFFLFIAAPLGEWDQVGSHTRDLDWDPVGDISEAFADTGANGDFSTETTDGRLDQHTPETSSADGRAEFPGPHGTAFFLHGDTGNIEVVGPERDKAPEHLLGLLLFVPVGILAFHSFTRCWARLSFGPALSVGVESVQWAMAAGSTADTAHVMLNTAGSVAGTVIAVVCLRAARRVHTGGPDRSPSPMHPVAD</sequence>
<dbReference type="AlphaFoldDB" id="A0A918X948"/>
<dbReference type="Pfam" id="PF04892">
    <property type="entry name" value="VanZ"/>
    <property type="match status" value="1"/>
</dbReference>
<reference evidence="4 5" key="1">
    <citation type="journal article" date="2014" name="Int. J. Syst. Evol. Microbiol.">
        <title>Complete genome sequence of Corynebacterium casei LMG S-19264T (=DSM 44701T), isolated from a smear-ripened cheese.</title>
        <authorList>
            <consortium name="US DOE Joint Genome Institute (JGI-PGF)"/>
            <person name="Walter F."/>
            <person name="Albersmeier A."/>
            <person name="Kalinowski J."/>
            <person name="Ruckert C."/>
        </authorList>
    </citation>
    <scope>NUCLEOTIDE SEQUENCE [LARGE SCALE GENOMIC DNA]</scope>
    <source>
        <strain evidence="4 5">KCTC 19473</strain>
    </source>
</reference>
<protein>
    <recommendedName>
        <fullName evidence="3">VanZ-like domain-containing protein</fullName>
    </recommendedName>
</protein>
<evidence type="ECO:0000256" key="2">
    <source>
        <dbReference type="SAM" id="Phobius"/>
    </source>
</evidence>
<comment type="caution">
    <text evidence="4">The sequence shown here is derived from an EMBL/GenBank/DDBJ whole genome shotgun (WGS) entry which is preliminary data.</text>
</comment>
<evidence type="ECO:0000313" key="4">
    <source>
        <dbReference type="EMBL" id="GHD19212.1"/>
    </source>
</evidence>
<accession>A0A918X948</accession>
<dbReference type="EMBL" id="BMXL01000003">
    <property type="protein sequence ID" value="GHD19212.1"/>
    <property type="molecule type" value="Genomic_DNA"/>
</dbReference>
<proteinExistence type="predicted"/>
<dbReference type="InterPro" id="IPR006976">
    <property type="entry name" value="VanZ-like"/>
</dbReference>
<name>A0A918X948_9ACTN</name>
<dbReference type="Proteomes" id="UP000654947">
    <property type="component" value="Unassembled WGS sequence"/>
</dbReference>
<gene>
    <name evidence="4" type="ORF">GCM10007147_10200</name>
</gene>
<keyword evidence="2" id="KW-0812">Transmembrane</keyword>
<feature type="transmembrane region" description="Helical" evidence="2">
    <location>
        <begin position="40"/>
        <end position="59"/>
    </location>
</feature>
<feature type="transmembrane region" description="Helical" evidence="2">
    <location>
        <begin position="6"/>
        <end position="28"/>
    </location>
</feature>
<evidence type="ECO:0000259" key="3">
    <source>
        <dbReference type="Pfam" id="PF04892"/>
    </source>
</evidence>
<keyword evidence="2" id="KW-0472">Membrane</keyword>
<organism evidence="4 5">
    <name type="scientific">Nocardiopsis kunsanensis</name>
    <dbReference type="NCBI Taxonomy" id="141693"/>
    <lineage>
        <taxon>Bacteria</taxon>
        <taxon>Bacillati</taxon>
        <taxon>Actinomycetota</taxon>
        <taxon>Actinomycetes</taxon>
        <taxon>Streptosporangiales</taxon>
        <taxon>Nocardiopsidaceae</taxon>
        <taxon>Nocardiopsis</taxon>
    </lineage>
</organism>
<keyword evidence="5" id="KW-1185">Reference proteome</keyword>
<feature type="domain" description="VanZ-like" evidence="3">
    <location>
        <begin position="139"/>
        <end position="216"/>
    </location>
</feature>
<dbReference type="RefSeq" id="WP_193517474.1">
    <property type="nucleotide sequence ID" value="NZ_BMXL01000003.1"/>
</dbReference>
<feature type="transmembrane region" description="Helical" evidence="2">
    <location>
        <begin position="147"/>
        <end position="165"/>
    </location>
</feature>
<evidence type="ECO:0000256" key="1">
    <source>
        <dbReference type="SAM" id="MobiDB-lite"/>
    </source>
</evidence>